<evidence type="ECO:0000313" key="2">
    <source>
        <dbReference type="EMBL" id="KAK0415259.1"/>
    </source>
</evidence>
<gene>
    <name evidence="2" type="ORF">QR680_011856</name>
</gene>
<dbReference type="SUPFAM" id="SSF81321">
    <property type="entry name" value="Family A G protein-coupled receptor-like"/>
    <property type="match status" value="1"/>
</dbReference>
<feature type="transmembrane region" description="Helical" evidence="1">
    <location>
        <begin position="170"/>
        <end position="188"/>
    </location>
</feature>
<feature type="transmembrane region" description="Helical" evidence="1">
    <location>
        <begin position="48"/>
        <end position="72"/>
    </location>
</feature>
<keyword evidence="1" id="KW-0812">Transmembrane</keyword>
<sequence>MRRPTRTSRFTTLAVVFVTHILCSSGSLLCYVTVILDQHFYIVDSDPAVAAIDVTVYLVEFVPIIACAVLALDRVLVLALPLGYGLWRIGHKLAVLITGFEIGIATILYSGPWVFPEDAVHTEGVILNIAFPLALFFETVMYAVFIFFLRLHHKRVSNTLTPENKQTNHIVLFQAIIHTLLSTIPNAVSSASALLDKKSDILNSIIDHVLLCSYLPMTYQVILSVLDYALRIFVLLLNSALLIVYIRRPTQSSRFTTLAAVFVTHIVCSSASLLYSVIVAIDYHSQIIISDASATVIHVTMYLSENVPIIACAIFALDRTLILALPLQYVPRRIGRKMAVFVTALQIGIAIVLYTTNLFLPEDVLSVVDIFFNIVLPSALLCFETLMYILLIFFMRLRRKRMANAFNSENKQTNHIILVQAVVHTLLSTIPNGVVCIMVLLQEEGPVLDFFTLNVITSSNASIVIISIFALYKLVPRKISVNIAHVPSALTNKTEMS</sequence>
<dbReference type="AlphaFoldDB" id="A0AA39I1S4"/>
<name>A0AA39I1S4_9BILA</name>
<organism evidence="2 3">
    <name type="scientific">Steinernema hermaphroditum</name>
    <dbReference type="NCBI Taxonomy" id="289476"/>
    <lineage>
        <taxon>Eukaryota</taxon>
        <taxon>Metazoa</taxon>
        <taxon>Ecdysozoa</taxon>
        <taxon>Nematoda</taxon>
        <taxon>Chromadorea</taxon>
        <taxon>Rhabditida</taxon>
        <taxon>Tylenchina</taxon>
        <taxon>Panagrolaimomorpha</taxon>
        <taxon>Strongyloidoidea</taxon>
        <taxon>Steinernematidae</taxon>
        <taxon>Steinernema</taxon>
    </lineage>
</organism>
<proteinExistence type="predicted"/>
<feature type="transmembrane region" description="Helical" evidence="1">
    <location>
        <begin position="453"/>
        <end position="472"/>
    </location>
</feature>
<reference evidence="2" key="1">
    <citation type="submission" date="2023-06" db="EMBL/GenBank/DDBJ databases">
        <title>Genomic analysis of the entomopathogenic nematode Steinernema hermaphroditum.</title>
        <authorList>
            <person name="Schwarz E.M."/>
            <person name="Heppert J.K."/>
            <person name="Baniya A."/>
            <person name="Schwartz H.T."/>
            <person name="Tan C.-H."/>
            <person name="Antoshechkin I."/>
            <person name="Sternberg P.W."/>
            <person name="Goodrich-Blair H."/>
            <person name="Dillman A.R."/>
        </authorList>
    </citation>
    <scope>NUCLEOTIDE SEQUENCE</scope>
    <source>
        <strain evidence="2">PS9179</strain>
        <tissue evidence="2">Whole animal</tissue>
    </source>
</reference>
<evidence type="ECO:0000256" key="1">
    <source>
        <dbReference type="SAM" id="Phobius"/>
    </source>
</evidence>
<feature type="transmembrane region" description="Helical" evidence="1">
    <location>
        <begin position="228"/>
        <end position="246"/>
    </location>
</feature>
<feature type="transmembrane region" description="Helical" evidence="1">
    <location>
        <begin position="12"/>
        <end position="36"/>
    </location>
</feature>
<feature type="transmembrane region" description="Helical" evidence="1">
    <location>
        <begin position="93"/>
        <end position="113"/>
    </location>
</feature>
<feature type="transmembrane region" description="Helical" evidence="1">
    <location>
        <begin position="258"/>
        <end position="281"/>
    </location>
</feature>
<keyword evidence="1" id="KW-0472">Membrane</keyword>
<feature type="transmembrane region" description="Helical" evidence="1">
    <location>
        <begin position="371"/>
        <end position="395"/>
    </location>
</feature>
<keyword evidence="1" id="KW-1133">Transmembrane helix</keyword>
<feature type="transmembrane region" description="Helical" evidence="1">
    <location>
        <begin position="125"/>
        <end position="149"/>
    </location>
</feature>
<accession>A0AA39I1S4</accession>
<comment type="caution">
    <text evidence="2">The sequence shown here is derived from an EMBL/GenBank/DDBJ whole genome shotgun (WGS) entry which is preliminary data.</text>
</comment>
<feature type="transmembrane region" description="Helical" evidence="1">
    <location>
        <begin position="339"/>
        <end position="359"/>
    </location>
</feature>
<dbReference type="Proteomes" id="UP001175271">
    <property type="component" value="Unassembled WGS sequence"/>
</dbReference>
<keyword evidence="3" id="KW-1185">Reference proteome</keyword>
<evidence type="ECO:0008006" key="4">
    <source>
        <dbReference type="Google" id="ProtNLM"/>
    </source>
</evidence>
<protein>
    <recommendedName>
        <fullName evidence="4">G-protein coupled receptors family 1 profile domain-containing protein</fullName>
    </recommendedName>
</protein>
<feature type="transmembrane region" description="Helical" evidence="1">
    <location>
        <begin position="416"/>
        <end position="441"/>
    </location>
</feature>
<evidence type="ECO:0000313" key="3">
    <source>
        <dbReference type="Proteomes" id="UP001175271"/>
    </source>
</evidence>
<dbReference type="EMBL" id="JAUCMV010000002">
    <property type="protein sequence ID" value="KAK0415259.1"/>
    <property type="molecule type" value="Genomic_DNA"/>
</dbReference>